<feature type="compositionally biased region" description="Basic and acidic residues" evidence="4">
    <location>
        <begin position="1124"/>
        <end position="1133"/>
    </location>
</feature>
<feature type="compositionally biased region" description="Polar residues" evidence="4">
    <location>
        <begin position="1811"/>
        <end position="1823"/>
    </location>
</feature>
<feature type="compositionally biased region" description="Polar residues" evidence="4">
    <location>
        <begin position="1149"/>
        <end position="1159"/>
    </location>
</feature>
<protein>
    <recommendedName>
        <fullName evidence="7">Adenomatous polyposis coli protein</fullName>
    </recommendedName>
</protein>
<dbReference type="PROSITE" id="PS50176">
    <property type="entry name" value="ARM_REPEAT"/>
    <property type="match status" value="1"/>
</dbReference>
<feature type="compositionally biased region" description="Low complexity" evidence="4">
    <location>
        <begin position="1375"/>
        <end position="1389"/>
    </location>
</feature>
<feature type="compositionally biased region" description="Polar residues" evidence="4">
    <location>
        <begin position="810"/>
        <end position="820"/>
    </location>
</feature>
<dbReference type="InterPro" id="IPR026818">
    <property type="entry name" value="Apc_fam"/>
</dbReference>
<feature type="region of interest" description="Disordered" evidence="4">
    <location>
        <begin position="1770"/>
        <end position="1992"/>
    </location>
</feature>
<feature type="region of interest" description="Disordered" evidence="4">
    <location>
        <begin position="965"/>
        <end position="984"/>
    </location>
</feature>
<evidence type="ECO:0000256" key="4">
    <source>
        <dbReference type="SAM" id="MobiDB-lite"/>
    </source>
</evidence>
<dbReference type="InterPro" id="IPR009223">
    <property type="entry name" value="APC_rpt"/>
</dbReference>
<dbReference type="Pfam" id="PF18797">
    <property type="entry name" value="APC_rep"/>
    <property type="match status" value="1"/>
</dbReference>
<feature type="region of interest" description="Disordered" evidence="4">
    <location>
        <begin position="1040"/>
        <end position="1061"/>
    </location>
</feature>
<dbReference type="InterPro" id="IPR011989">
    <property type="entry name" value="ARM-like"/>
</dbReference>
<feature type="compositionally biased region" description="Basic residues" evidence="4">
    <location>
        <begin position="696"/>
        <end position="711"/>
    </location>
</feature>
<reference evidence="5 6" key="1">
    <citation type="submission" date="2024-08" db="EMBL/GenBank/DDBJ databases">
        <authorList>
            <person name="Cucini C."/>
            <person name="Frati F."/>
        </authorList>
    </citation>
    <scope>NUCLEOTIDE SEQUENCE [LARGE SCALE GENOMIC DNA]</scope>
</reference>
<feature type="region of interest" description="Disordered" evidence="4">
    <location>
        <begin position="38"/>
        <end position="60"/>
    </location>
</feature>
<feature type="region of interest" description="Disordered" evidence="4">
    <location>
        <begin position="558"/>
        <end position="597"/>
    </location>
</feature>
<feature type="region of interest" description="Disordered" evidence="4">
    <location>
        <begin position="1"/>
        <end position="26"/>
    </location>
</feature>
<feature type="compositionally biased region" description="Low complexity" evidence="4">
    <location>
        <begin position="1844"/>
        <end position="1862"/>
    </location>
</feature>
<feature type="compositionally biased region" description="Polar residues" evidence="4">
    <location>
        <begin position="880"/>
        <end position="899"/>
    </location>
</feature>
<dbReference type="Gene3D" id="1.25.10.10">
    <property type="entry name" value="Leucine-rich Repeat Variant"/>
    <property type="match status" value="1"/>
</dbReference>
<evidence type="ECO:0008006" key="7">
    <source>
        <dbReference type="Google" id="ProtNLM"/>
    </source>
</evidence>
<feature type="compositionally biased region" description="Basic and acidic residues" evidence="4">
    <location>
        <begin position="1364"/>
        <end position="1373"/>
    </location>
</feature>
<evidence type="ECO:0000313" key="6">
    <source>
        <dbReference type="Proteomes" id="UP001642540"/>
    </source>
</evidence>
<feature type="compositionally biased region" description="Low complexity" evidence="4">
    <location>
        <begin position="788"/>
        <end position="797"/>
    </location>
</feature>
<feature type="compositionally biased region" description="Low complexity" evidence="4">
    <location>
        <begin position="1943"/>
        <end position="1955"/>
    </location>
</feature>
<evidence type="ECO:0000256" key="3">
    <source>
        <dbReference type="PROSITE-ProRule" id="PRU00259"/>
    </source>
</evidence>
<feature type="compositionally biased region" description="Basic residues" evidence="4">
    <location>
        <begin position="38"/>
        <end position="51"/>
    </location>
</feature>
<keyword evidence="2" id="KW-0879">Wnt signaling pathway</keyword>
<proteinExistence type="inferred from homology"/>
<dbReference type="InterPro" id="IPR000225">
    <property type="entry name" value="Armadillo"/>
</dbReference>
<organism evidence="5 6">
    <name type="scientific">Orchesella dallaii</name>
    <dbReference type="NCBI Taxonomy" id="48710"/>
    <lineage>
        <taxon>Eukaryota</taxon>
        <taxon>Metazoa</taxon>
        <taxon>Ecdysozoa</taxon>
        <taxon>Arthropoda</taxon>
        <taxon>Hexapoda</taxon>
        <taxon>Collembola</taxon>
        <taxon>Entomobryomorpha</taxon>
        <taxon>Entomobryoidea</taxon>
        <taxon>Orchesellidae</taxon>
        <taxon>Orchesellinae</taxon>
        <taxon>Orchesella</taxon>
    </lineage>
</organism>
<accession>A0ABP1QCQ5</accession>
<dbReference type="Proteomes" id="UP001642540">
    <property type="component" value="Unassembled WGS sequence"/>
</dbReference>
<feature type="compositionally biased region" description="Polar residues" evidence="4">
    <location>
        <begin position="1956"/>
        <end position="1971"/>
    </location>
</feature>
<evidence type="ECO:0000256" key="2">
    <source>
        <dbReference type="ARBA" id="ARBA00022687"/>
    </source>
</evidence>
<feature type="region of interest" description="Disordered" evidence="4">
    <location>
        <begin position="695"/>
        <end position="742"/>
    </location>
</feature>
<feature type="region of interest" description="Disordered" evidence="4">
    <location>
        <begin position="2127"/>
        <end position="2158"/>
    </location>
</feature>
<feature type="region of interest" description="Disordered" evidence="4">
    <location>
        <begin position="880"/>
        <end position="904"/>
    </location>
</feature>
<name>A0ABP1QCQ5_9HEXA</name>
<dbReference type="InterPro" id="IPR016024">
    <property type="entry name" value="ARM-type_fold"/>
</dbReference>
<dbReference type="PANTHER" id="PTHR12607:SF12">
    <property type="entry name" value="APC-LIKE, ISOFORM A-RELATED"/>
    <property type="match status" value="1"/>
</dbReference>
<feature type="region of interest" description="Disordered" evidence="4">
    <location>
        <begin position="1343"/>
        <end position="1438"/>
    </location>
</feature>
<evidence type="ECO:0000256" key="1">
    <source>
        <dbReference type="ARBA" id="ARBA00009051"/>
    </source>
</evidence>
<feature type="region of interest" description="Disordered" evidence="4">
    <location>
        <begin position="1124"/>
        <end position="1172"/>
    </location>
</feature>
<evidence type="ECO:0000313" key="5">
    <source>
        <dbReference type="EMBL" id="CAL8094415.1"/>
    </source>
</evidence>
<feature type="compositionally biased region" description="Polar residues" evidence="4">
    <location>
        <begin position="1"/>
        <end position="24"/>
    </location>
</feature>
<keyword evidence="6" id="KW-1185">Reference proteome</keyword>
<feature type="compositionally biased region" description="Basic and acidic residues" evidence="4">
    <location>
        <begin position="1413"/>
        <end position="1422"/>
    </location>
</feature>
<feature type="region of interest" description="Disordered" evidence="4">
    <location>
        <begin position="775"/>
        <end position="820"/>
    </location>
</feature>
<comment type="caution">
    <text evidence="5">The sequence shown here is derived from an EMBL/GenBank/DDBJ whole genome shotgun (WGS) entry which is preliminary data.</text>
</comment>
<dbReference type="Pfam" id="PF00514">
    <property type="entry name" value="Arm"/>
    <property type="match status" value="1"/>
</dbReference>
<sequence>MSNNGRNSPQTWRPTAGTSSNKANEGSDRIAGQVHVQPIHHHHHQQQHQHKERIDRDRDKNHETVCNLLSMLTLGMDPEQEASTSGGGGSTATLDHTRMLLLNLTNSPESCIALRRAGCIPLLIDILHPPPSPPLGMKPPEIIKTRAARALKNIVQFNPDEKLKRKELRVLKLLEGIRAFSEAVRLALQALGKDIKSYNIGCEGNVAVTEMEDPKLDDPSIQDKLRQTQQHPTANMTTLMKLSFDEEHRNIMCLLGAIHALADLIVCDHLVHGNSPSGIKDDCLLIRRYSGMTLTNLTFGDGTNKALLCGMRDFMQALVSQLDCENEDVCQVTASVLRNLSWHADSTSRASLRDSNAVPKLTLAAIKSSKESTLKATLSALWNLSAHSVSNKGAICTASPEAMPFLISLLRPNNPILKTLKTPMTIIENAGGILRNVSSQISSSQELRKILRDNHCYEILLEHLKSCSLTVVSNACGTLWNLSGGVGCEEDQRKLLDLNAVPMLKNLIYSKHERISQGASAALRNLLSSRFAKEHMLQLDSRLTAQIYSPNPANIADRGNACVDSNQESPGSDGDFDFEFNGHVHHPHSPYQQQQQQPIIHHHPNVHQEPPLAHQHSSAAAASIFHRIHVQPAHTVPAPTHFHSQANFAHPGNYMNRPTSINYSIEPEPLDLTLTSAKSSPIHIISAAEFGGMTGHHQHLHHSHPHHRKPKPSPFAHSNQCHNNPKPFYNPPSLLHQTGSASQCNSPMRFAYPGAKFNQSCPEILSRLNSGHPQINNFVSETKPLDFSSNSPSASSSLRGAGETAGAHNDSANGGDTTFNYSLQYTEEDDEYRVANARSGESAAKSEDTLKTYCYEGTPHNFSISNSCQDLVQEIEFEKSNPSAAPTERPSANNANKSPKLQPIDEAPKSYYVENTPAVFSRTSSLSSINSSGGLNAGENKAEPLVVECQSPQASAEKKAECVDESPSSGFHHAQNKRRSTSQGILAPGRVTFSAEETPLMFSRCSSVASLDSLDVGVVGSGGGKGLALQNDDDLSDFSRRASEVVSPSDLPDSPRAMTPPVRLYEQPMHGRDKIDAPEKQEGDDDIKVFSVEEKSGLNSCRSLSPLMIDDEVLPILSKRKLEPEQGSLEKRGTATATSDKAVVRPIPSNESQLAANGNSEEKLQDGHGKKKAAFPDDEVKIFAMEGTPFYGVSNATSLSDLTMDLDNGEQKSELQQCKAVEEASAVQIKPVDVIVATEPASHPKIPLNPTSCENNGKSEEPIYSDVQLLQKCIRIGKTVGIPKSKSEYKITNEHTGILAIASSVSSSSSNLTSLTGPNFKKTLVESKSQQDFDDPDLAALIMKGRNRPKEKERTSSKGSKPLKKSDKEDMNKGSKSSSQLDPSNQSSDQRSDDQEQINPKPEIDVSAAENKVPTDDEKSSDSNEINPSEVSKPDNVVVNKTELKIDTLQLDPSQISTTSLGSEWNDETPTFSSPIPSMSISTAFKIVGDGDDSSSSKPPAVNKAANKIQSSMNSSMLTMSVNNELLDNIDPPSTFSNLVSSSDCILMGSPPLNNKLQGSMSDKLSRKWKALEAGNTSSIHSNLSGQRPPMDLDLENSMISVASIKSEIYELSSTASFTNEIFQSAVEDICSPVAERVTADNSIGGNTYTIFPPENMNAENGKSTDIVSEGGNTVVSDDFTDAEEIEDFETAPADDNIDHIVQPEKGDVEKSVTTVNPGEIDNDADLENIDEEICLEKTTPPSNLTFQQHQTNQQKPLMEVHPLESGNKYSTFKVSRSPMSPRSSPKQKRRDDPERYKTRTIAALHAGRSLLQSNDSNGNPLDSDTRFATFRVGGPKIARPIPNVNSNTSSVKSSQSNSPESTPGNSPKGIRGRRKPLYSSLPPSAVIKKRVAPPIPPKPVRNASPVRPPSGAGGVYVRPTRTSELRIAANSRDSSPGRVVASSRTSSSSSINMSHTNLPLKQTDNDNVVSSRPKVAPKPPVRTTPSVSSASNIKPFSGSTVLIKTSNSSFGFGQPKVADGSFAQNMKGYSTLPKSSKLGGDFAGMYLPGSVPNSRNAESKESIPGSEKSQGKIGKLTNLFKKMDFHRNSKETQDTSQHVENKQCNVLGISAVEKKSSKFSNFFGRKKEKTQPKPFLESNGGSNANMGPDNNASIRGPSGIWIRRDGEIKAMVAPFNYVPPPGHSITNVSQHKDQNSVLSSNNSNANVVAESTLQASSSSAAGSAKITTV</sequence>
<feature type="repeat" description="ARM" evidence="3">
    <location>
        <begin position="499"/>
        <end position="526"/>
    </location>
</feature>
<dbReference type="SMART" id="SM00185">
    <property type="entry name" value="ARM"/>
    <property type="match status" value="7"/>
</dbReference>
<dbReference type="Pfam" id="PF05923">
    <property type="entry name" value="APC_r"/>
    <property type="match status" value="2"/>
</dbReference>
<feature type="region of interest" description="Disordered" evidence="4">
    <location>
        <begin position="2051"/>
        <end position="2073"/>
    </location>
</feature>
<dbReference type="SUPFAM" id="SSF48371">
    <property type="entry name" value="ARM repeat"/>
    <property type="match status" value="1"/>
</dbReference>
<comment type="similarity">
    <text evidence="1">Belongs to the adenomatous polyposis coli (APC) family.</text>
</comment>
<feature type="compositionally biased region" description="Basic and acidic residues" evidence="4">
    <location>
        <begin position="1160"/>
        <end position="1172"/>
    </location>
</feature>
<feature type="compositionally biased region" description="Polar residues" evidence="4">
    <location>
        <begin position="2140"/>
        <end position="2154"/>
    </location>
</feature>
<gene>
    <name evidence="5" type="ORF">ODALV1_LOCUS8767</name>
</gene>
<feature type="compositionally biased region" description="Low complexity" evidence="4">
    <location>
        <begin position="1774"/>
        <end position="1785"/>
    </location>
</feature>
<dbReference type="EMBL" id="CAXLJM020000027">
    <property type="protein sequence ID" value="CAL8094415.1"/>
    <property type="molecule type" value="Genomic_DNA"/>
</dbReference>
<dbReference type="PANTHER" id="PTHR12607">
    <property type="entry name" value="ADENOMATOUS POLYPOSIS COLI PROTEIN FAMILY"/>
    <property type="match status" value="1"/>
</dbReference>
<dbReference type="InterPro" id="IPR041257">
    <property type="entry name" value="APC_rep"/>
</dbReference>